<sequence>MRADAPRHLAAELALLILTSIDRVGRGLSRDLLVLLGDASLISRHLALIDAALNLTGCGYSG</sequence>
<gene>
    <name evidence="1" type="ORF">CVO77_03665</name>
</gene>
<dbReference type="AlphaFoldDB" id="A0A2S8B5Z9"/>
<comment type="caution">
    <text evidence="1">The sequence shown here is derived from an EMBL/GenBank/DDBJ whole genome shotgun (WGS) entry which is preliminary data.</text>
</comment>
<keyword evidence="2" id="KW-1185">Reference proteome</keyword>
<dbReference type="Proteomes" id="UP000238954">
    <property type="component" value="Chromosome"/>
</dbReference>
<accession>A0A2S8B5Z9</accession>
<reference evidence="2" key="1">
    <citation type="submission" date="2017-11" db="EMBL/GenBank/DDBJ databases">
        <title>The complete genome sequence of Sphingopyxis pomeranensis sp. nov. strain WS5A3p.</title>
        <authorList>
            <person name="Kaminski M.A."/>
        </authorList>
    </citation>
    <scope>NUCLEOTIDE SEQUENCE [LARGE SCALE GENOMIC DNA]</scope>
    <source>
        <strain evidence="2">WS5A3p</strain>
    </source>
</reference>
<name>A0A2S8B5Z9_9SPHN</name>
<protein>
    <submittedName>
        <fullName evidence="1">Uncharacterized protein</fullName>
    </submittedName>
</protein>
<organism evidence="1 2">
    <name type="scientific">Sphingopyxis lindanitolerans</name>
    <dbReference type="NCBI Taxonomy" id="2054227"/>
    <lineage>
        <taxon>Bacteria</taxon>
        <taxon>Pseudomonadati</taxon>
        <taxon>Pseudomonadota</taxon>
        <taxon>Alphaproteobacteria</taxon>
        <taxon>Sphingomonadales</taxon>
        <taxon>Sphingomonadaceae</taxon>
        <taxon>Sphingopyxis</taxon>
    </lineage>
</organism>
<dbReference type="EMBL" id="PHFW01000002">
    <property type="protein sequence ID" value="PQM27679.1"/>
    <property type="molecule type" value="Genomic_DNA"/>
</dbReference>
<proteinExistence type="predicted"/>
<evidence type="ECO:0000313" key="1">
    <source>
        <dbReference type="EMBL" id="PQM27679.1"/>
    </source>
</evidence>
<evidence type="ECO:0000313" key="2">
    <source>
        <dbReference type="Proteomes" id="UP000238954"/>
    </source>
</evidence>